<dbReference type="InterPro" id="IPR000253">
    <property type="entry name" value="FHA_dom"/>
</dbReference>
<dbReference type="EMBL" id="ABDF02000003">
    <property type="protein sequence ID" value="EHK25757.1"/>
    <property type="molecule type" value="Genomic_DNA"/>
</dbReference>
<accession>G9MJU6</accession>
<dbReference type="SUPFAM" id="SSF49879">
    <property type="entry name" value="SMAD/FHA domain"/>
    <property type="match status" value="1"/>
</dbReference>
<dbReference type="Gene3D" id="2.60.200.20">
    <property type="match status" value="1"/>
</dbReference>
<dbReference type="OrthoDB" id="10252171at2759"/>
<reference evidence="2 3" key="1">
    <citation type="journal article" date="2011" name="Genome Biol.">
        <title>Comparative genome sequence analysis underscores mycoparasitism as the ancestral life style of Trichoderma.</title>
        <authorList>
            <person name="Kubicek C.P."/>
            <person name="Herrera-Estrella A."/>
            <person name="Seidl-Seiboth V."/>
            <person name="Martinez D.A."/>
            <person name="Druzhinina I.S."/>
            <person name="Thon M."/>
            <person name="Zeilinger S."/>
            <person name="Casas-Flores S."/>
            <person name="Horwitz B.A."/>
            <person name="Mukherjee P.K."/>
            <person name="Mukherjee M."/>
            <person name="Kredics L."/>
            <person name="Alcaraz L.D."/>
            <person name="Aerts A."/>
            <person name="Antal Z."/>
            <person name="Atanasova L."/>
            <person name="Cervantes-Badillo M.G."/>
            <person name="Challacombe J."/>
            <person name="Chertkov O."/>
            <person name="McCluskey K."/>
            <person name="Coulpier F."/>
            <person name="Deshpande N."/>
            <person name="von Doehren H."/>
            <person name="Ebbole D.J."/>
            <person name="Esquivel-Naranjo E.U."/>
            <person name="Fekete E."/>
            <person name="Flipphi M."/>
            <person name="Glaser F."/>
            <person name="Gomez-Rodriguez E.Y."/>
            <person name="Gruber S."/>
            <person name="Han C."/>
            <person name="Henrissat B."/>
            <person name="Hermosa R."/>
            <person name="Hernandez-Onate M."/>
            <person name="Karaffa L."/>
            <person name="Kosti I."/>
            <person name="Le Crom S."/>
            <person name="Lindquist E."/>
            <person name="Lucas S."/>
            <person name="Luebeck M."/>
            <person name="Luebeck P.S."/>
            <person name="Margeot A."/>
            <person name="Metz B."/>
            <person name="Misra M."/>
            <person name="Nevalainen H."/>
            <person name="Omann M."/>
            <person name="Packer N."/>
            <person name="Perrone G."/>
            <person name="Uresti-Rivera E.E."/>
            <person name="Salamov A."/>
            <person name="Schmoll M."/>
            <person name="Seiboth B."/>
            <person name="Shapiro H."/>
            <person name="Sukno S."/>
            <person name="Tamayo-Ramos J.A."/>
            <person name="Tisch D."/>
            <person name="Wiest A."/>
            <person name="Wilkinson H.H."/>
            <person name="Zhang M."/>
            <person name="Coutinho P.M."/>
            <person name="Kenerley C.M."/>
            <person name="Monte E."/>
            <person name="Baker S.E."/>
            <person name="Grigoriev I.V."/>
        </authorList>
    </citation>
    <scope>NUCLEOTIDE SEQUENCE [LARGE SCALE GENOMIC DNA]</scope>
    <source>
        <strain evidence="3">Gv29-8 / FGSC 10586</strain>
    </source>
</reference>
<dbReference type="VEuPathDB" id="FungiDB:TRIVIDRAFT_55095"/>
<dbReference type="Pfam" id="PF00498">
    <property type="entry name" value="FHA"/>
    <property type="match status" value="1"/>
</dbReference>
<feature type="domain" description="FHA" evidence="1">
    <location>
        <begin position="74"/>
        <end position="120"/>
    </location>
</feature>
<sequence>MASHPDDIIAWLVPTTHYSWADKSTQLPENASRIISSPKSHPFLSSRLSNLTNHAPGRAIQLTFSQPPKRPGSFILGTDPRTCDIILPSVEGISKQHCAISFDAQSRLVLSDFSERGTQVWYDWESNGDKTDYSWILSSGCSDEFPSMVQRITVDIQGVRFQIVVNNHSDWNTFREQVDRFCEQPSWEDAFPWVDTSSLLLSSATTPFQHVVVKNTTSEPIGEVYLWNLARPWEPMVKASA</sequence>
<protein>
    <recommendedName>
        <fullName evidence="1">FHA domain-containing protein</fullName>
    </recommendedName>
</protein>
<evidence type="ECO:0000313" key="3">
    <source>
        <dbReference type="Proteomes" id="UP000007115"/>
    </source>
</evidence>
<dbReference type="STRING" id="413071.G9MJU6"/>
<proteinExistence type="predicted"/>
<dbReference type="eggNOG" id="ENOG502T0M3">
    <property type="taxonomic scope" value="Eukaryota"/>
</dbReference>
<dbReference type="HOGENOM" id="CLU_064975_0_0_1"/>
<comment type="caution">
    <text evidence="2">The sequence shown here is derived from an EMBL/GenBank/DDBJ whole genome shotgun (WGS) entry which is preliminary data.</text>
</comment>
<keyword evidence="3" id="KW-1185">Reference proteome</keyword>
<gene>
    <name evidence="2" type="ORF">TRIVIDRAFT_55095</name>
</gene>
<name>G9MJU6_HYPVG</name>
<dbReference type="InParanoid" id="G9MJU6"/>
<dbReference type="Proteomes" id="UP000007115">
    <property type="component" value="Unassembled WGS sequence"/>
</dbReference>
<dbReference type="GeneID" id="25795494"/>
<dbReference type="OMA" id="DIIAWLV"/>
<organism evidence="2 3">
    <name type="scientific">Hypocrea virens (strain Gv29-8 / FGSC 10586)</name>
    <name type="common">Gliocladium virens</name>
    <name type="synonym">Trichoderma virens</name>
    <dbReference type="NCBI Taxonomy" id="413071"/>
    <lineage>
        <taxon>Eukaryota</taxon>
        <taxon>Fungi</taxon>
        <taxon>Dikarya</taxon>
        <taxon>Ascomycota</taxon>
        <taxon>Pezizomycotina</taxon>
        <taxon>Sordariomycetes</taxon>
        <taxon>Hypocreomycetidae</taxon>
        <taxon>Hypocreales</taxon>
        <taxon>Hypocreaceae</taxon>
        <taxon>Trichoderma</taxon>
    </lineage>
</organism>
<dbReference type="AlphaFoldDB" id="G9MJU6"/>
<dbReference type="RefSeq" id="XP_013959957.1">
    <property type="nucleotide sequence ID" value="XM_014104482.1"/>
</dbReference>
<dbReference type="PROSITE" id="PS50006">
    <property type="entry name" value="FHA_DOMAIN"/>
    <property type="match status" value="1"/>
</dbReference>
<evidence type="ECO:0000259" key="1">
    <source>
        <dbReference type="PROSITE" id="PS50006"/>
    </source>
</evidence>
<evidence type="ECO:0000313" key="2">
    <source>
        <dbReference type="EMBL" id="EHK25757.1"/>
    </source>
</evidence>
<dbReference type="InterPro" id="IPR008984">
    <property type="entry name" value="SMAD_FHA_dom_sf"/>
</dbReference>